<reference evidence="1 2" key="1">
    <citation type="submission" date="2024-01" db="EMBL/GenBank/DDBJ databases">
        <title>Genome assemblies of Stephania.</title>
        <authorList>
            <person name="Yang L."/>
        </authorList>
    </citation>
    <scope>NUCLEOTIDE SEQUENCE [LARGE SCALE GENOMIC DNA]</scope>
    <source>
        <strain evidence="1">QJT</strain>
        <tissue evidence="1">Leaf</tissue>
    </source>
</reference>
<dbReference type="Proteomes" id="UP001417504">
    <property type="component" value="Unassembled WGS sequence"/>
</dbReference>
<sequence>MMTGGRGFAARHLVVMLLRYGDWSVRIADLGPSIKLKAYEEEDILSDAVQSGKAQYHNDSYSATKAEVPQVLGSLR</sequence>
<evidence type="ECO:0008006" key="3">
    <source>
        <dbReference type="Google" id="ProtNLM"/>
    </source>
</evidence>
<proteinExistence type="predicted"/>
<dbReference type="EMBL" id="JBBNAE010000009">
    <property type="protein sequence ID" value="KAK9095910.1"/>
    <property type="molecule type" value="Genomic_DNA"/>
</dbReference>
<name>A0AAP0HU32_9MAGN</name>
<protein>
    <recommendedName>
        <fullName evidence="3">3-beta hydroxysteroid dehydrogenase/isomerase domain-containing protein</fullName>
    </recommendedName>
</protein>
<comment type="caution">
    <text evidence="1">The sequence shown here is derived from an EMBL/GenBank/DDBJ whole genome shotgun (WGS) entry which is preliminary data.</text>
</comment>
<accession>A0AAP0HU32</accession>
<keyword evidence="2" id="KW-1185">Reference proteome</keyword>
<evidence type="ECO:0000313" key="1">
    <source>
        <dbReference type="EMBL" id="KAK9095910.1"/>
    </source>
</evidence>
<gene>
    <name evidence="1" type="ORF">Sjap_021407</name>
</gene>
<evidence type="ECO:0000313" key="2">
    <source>
        <dbReference type="Proteomes" id="UP001417504"/>
    </source>
</evidence>
<dbReference type="AlphaFoldDB" id="A0AAP0HU32"/>
<organism evidence="1 2">
    <name type="scientific">Stephania japonica</name>
    <dbReference type="NCBI Taxonomy" id="461633"/>
    <lineage>
        <taxon>Eukaryota</taxon>
        <taxon>Viridiplantae</taxon>
        <taxon>Streptophyta</taxon>
        <taxon>Embryophyta</taxon>
        <taxon>Tracheophyta</taxon>
        <taxon>Spermatophyta</taxon>
        <taxon>Magnoliopsida</taxon>
        <taxon>Ranunculales</taxon>
        <taxon>Menispermaceae</taxon>
        <taxon>Menispermoideae</taxon>
        <taxon>Cissampelideae</taxon>
        <taxon>Stephania</taxon>
    </lineage>
</organism>